<sequence>MRVHSRTLVWALRAFLASTGAFLIVVVDAVLSSP</sequence>
<dbReference type="Proteomes" id="UP000000849">
    <property type="component" value="Chromosome"/>
</dbReference>
<feature type="transmembrane region" description="Helical" evidence="1">
    <location>
        <begin position="12"/>
        <end position="31"/>
    </location>
</feature>
<keyword evidence="1" id="KW-0812">Transmembrane</keyword>
<organism evidence="2 3">
    <name type="scientific">Cellulomonas flavigena (strain ATCC 482 / DSM 20109 / BCRC 11376 / JCM 18109 / NBRC 3775 / NCIMB 8073 / NRS 134)</name>
    <dbReference type="NCBI Taxonomy" id="446466"/>
    <lineage>
        <taxon>Bacteria</taxon>
        <taxon>Bacillati</taxon>
        <taxon>Actinomycetota</taxon>
        <taxon>Actinomycetes</taxon>
        <taxon>Micrococcales</taxon>
        <taxon>Cellulomonadaceae</taxon>
        <taxon>Cellulomonas</taxon>
    </lineage>
</organism>
<name>D5UJJ9_CELFN</name>
<dbReference type="KEGG" id="cfl:Cfla_2751"/>
<reference evidence="2 3" key="1">
    <citation type="journal article" date="2010" name="Stand. Genomic Sci.">
        <title>Complete genome sequence of Cellulomonas flavigena type strain (134).</title>
        <authorList>
            <person name="Abt B."/>
            <person name="Foster B."/>
            <person name="Lapidus A."/>
            <person name="Clum A."/>
            <person name="Sun H."/>
            <person name="Pukall R."/>
            <person name="Lucas S."/>
            <person name="Glavina Del Rio T."/>
            <person name="Nolan M."/>
            <person name="Tice H."/>
            <person name="Cheng J.F."/>
            <person name="Pitluck S."/>
            <person name="Liolios K."/>
            <person name="Ivanova N."/>
            <person name="Mavromatis K."/>
            <person name="Ovchinnikova G."/>
            <person name="Pati A."/>
            <person name="Goodwin L."/>
            <person name="Chen A."/>
            <person name="Palaniappan K."/>
            <person name="Land M."/>
            <person name="Hauser L."/>
            <person name="Chang Y.J."/>
            <person name="Jeffries C.D."/>
            <person name="Rohde M."/>
            <person name="Goker M."/>
            <person name="Woyke T."/>
            <person name="Bristow J."/>
            <person name="Eisen J.A."/>
            <person name="Markowitz V."/>
            <person name="Hugenholtz P."/>
            <person name="Kyrpides N.C."/>
            <person name="Klenk H.P."/>
        </authorList>
    </citation>
    <scope>NUCLEOTIDE SEQUENCE [LARGE SCALE GENOMIC DNA]</scope>
    <source>
        <strain evidence="3">ATCC 482 / DSM 20109 / BCRC 11376 / JCM 18109 / NBRC 3775 / NCIMB 8073 / NRS 134</strain>
    </source>
</reference>
<protein>
    <submittedName>
        <fullName evidence="2">Uncharacterized protein</fullName>
    </submittedName>
</protein>
<evidence type="ECO:0000313" key="3">
    <source>
        <dbReference type="Proteomes" id="UP000000849"/>
    </source>
</evidence>
<dbReference type="HOGENOM" id="CLU_3372794_0_0_11"/>
<dbReference type="STRING" id="446466.Cfla_2751"/>
<keyword evidence="1" id="KW-1133">Transmembrane helix</keyword>
<evidence type="ECO:0000313" key="2">
    <source>
        <dbReference type="EMBL" id="ADG75637.1"/>
    </source>
</evidence>
<proteinExistence type="predicted"/>
<evidence type="ECO:0000256" key="1">
    <source>
        <dbReference type="SAM" id="Phobius"/>
    </source>
</evidence>
<keyword evidence="3" id="KW-1185">Reference proteome</keyword>
<dbReference type="EMBL" id="CP001964">
    <property type="protein sequence ID" value="ADG75637.1"/>
    <property type="molecule type" value="Genomic_DNA"/>
</dbReference>
<accession>D5UJJ9</accession>
<gene>
    <name evidence="2" type="ordered locus">Cfla_2751</name>
</gene>
<dbReference type="AlphaFoldDB" id="D5UJJ9"/>
<keyword evidence="1" id="KW-0472">Membrane</keyword>